<reference evidence="1" key="1">
    <citation type="journal article" date="2021" name="Proc. Natl. Acad. Sci. U.S.A.">
        <title>A Catalog of Tens of Thousands of Viruses from Human Metagenomes Reveals Hidden Associations with Chronic Diseases.</title>
        <authorList>
            <person name="Tisza M.J."/>
            <person name="Buck C.B."/>
        </authorList>
    </citation>
    <scope>NUCLEOTIDE SEQUENCE</scope>
    <source>
        <strain evidence="1">Ct35n35</strain>
    </source>
</reference>
<sequence>MISTRQLKILQSLLGKRFKDREERMAFLSDSAQRELSSSKELTEGDFFGLLDWLEYNYAREAYFDSHNAQHLSLLSKCHELGWVREDNPKIPDLGRLGRFLLSKRCPVQKPLMEMTTKEVSKVIGALEKIIEKKYNPPNPRRGNECPHKHQVLRTIGGHCTVEMTAVFCQDCGEQLTKTKIEV</sequence>
<accession>A0A8S5LCG9</accession>
<name>A0A8S5LCG9_9CAUD</name>
<protein>
    <submittedName>
        <fullName evidence="1">Uncharacterized protein</fullName>
    </submittedName>
</protein>
<proteinExistence type="predicted"/>
<evidence type="ECO:0000313" key="1">
    <source>
        <dbReference type="EMBL" id="DAD67701.1"/>
    </source>
</evidence>
<dbReference type="EMBL" id="BK014683">
    <property type="protein sequence ID" value="DAD67701.1"/>
    <property type="molecule type" value="Genomic_DNA"/>
</dbReference>
<organism evidence="1">
    <name type="scientific">Myoviridae sp. ct35n35</name>
    <dbReference type="NCBI Taxonomy" id="2823534"/>
    <lineage>
        <taxon>Viruses</taxon>
        <taxon>Duplodnaviria</taxon>
        <taxon>Heunggongvirae</taxon>
        <taxon>Uroviricota</taxon>
        <taxon>Caudoviricetes</taxon>
    </lineage>
</organism>